<evidence type="ECO:0000259" key="6">
    <source>
        <dbReference type="Pfam" id="PF18052"/>
    </source>
</evidence>
<evidence type="ECO:0000256" key="5">
    <source>
        <dbReference type="SAM" id="MobiDB-lite"/>
    </source>
</evidence>
<dbReference type="Gene3D" id="1.20.5.4130">
    <property type="match status" value="1"/>
</dbReference>
<feature type="domain" description="Disease resistance N-terminal" evidence="6">
    <location>
        <begin position="5"/>
        <end position="93"/>
    </location>
</feature>
<feature type="domain" description="R13L1/DRL21-like LRR repeat region" evidence="7">
    <location>
        <begin position="182"/>
        <end position="245"/>
    </location>
</feature>
<proteinExistence type="predicted"/>
<evidence type="ECO:0000256" key="2">
    <source>
        <dbReference type="ARBA" id="ARBA00022741"/>
    </source>
</evidence>
<evidence type="ECO:0000256" key="1">
    <source>
        <dbReference type="ARBA" id="ARBA00022737"/>
    </source>
</evidence>
<dbReference type="GO" id="GO:0000166">
    <property type="term" value="F:nucleotide binding"/>
    <property type="evidence" value="ECO:0007669"/>
    <property type="project" value="UniProtKB-KW"/>
</dbReference>
<feature type="compositionally biased region" description="Basic and acidic residues" evidence="5">
    <location>
        <begin position="86"/>
        <end position="101"/>
    </location>
</feature>
<gene>
    <name evidence="8" type="ORF">FEM48_Zijuj11G0138100</name>
</gene>
<keyword evidence="2" id="KW-0547">Nucleotide-binding</keyword>
<keyword evidence="4" id="KW-0175">Coiled coil</keyword>
<dbReference type="InterPro" id="IPR032675">
    <property type="entry name" value="LRR_dom_sf"/>
</dbReference>
<feature type="region of interest" description="Disordered" evidence="5">
    <location>
        <begin position="86"/>
        <end position="112"/>
    </location>
</feature>
<evidence type="ECO:0000313" key="9">
    <source>
        <dbReference type="Proteomes" id="UP000813462"/>
    </source>
</evidence>
<dbReference type="InterPro" id="IPR038005">
    <property type="entry name" value="RX-like_CC"/>
</dbReference>
<keyword evidence="1" id="KW-0677">Repeat</keyword>
<protein>
    <recommendedName>
        <fullName evidence="10">Rx N-terminal domain-containing protein</fullName>
    </recommendedName>
</protein>
<evidence type="ECO:0000259" key="7">
    <source>
        <dbReference type="Pfam" id="PF25019"/>
    </source>
</evidence>
<accession>A0A978UJA7</accession>
<organism evidence="8 9">
    <name type="scientific">Ziziphus jujuba var. spinosa</name>
    <dbReference type="NCBI Taxonomy" id="714518"/>
    <lineage>
        <taxon>Eukaryota</taxon>
        <taxon>Viridiplantae</taxon>
        <taxon>Streptophyta</taxon>
        <taxon>Embryophyta</taxon>
        <taxon>Tracheophyta</taxon>
        <taxon>Spermatophyta</taxon>
        <taxon>Magnoliopsida</taxon>
        <taxon>eudicotyledons</taxon>
        <taxon>Gunneridae</taxon>
        <taxon>Pentapetalae</taxon>
        <taxon>rosids</taxon>
        <taxon>fabids</taxon>
        <taxon>Rosales</taxon>
        <taxon>Rhamnaceae</taxon>
        <taxon>Paliureae</taxon>
        <taxon>Ziziphus</taxon>
    </lineage>
</organism>
<dbReference type="InterPro" id="IPR041118">
    <property type="entry name" value="Rx_N"/>
</dbReference>
<feature type="coiled-coil region" evidence="4">
    <location>
        <begin position="31"/>
        <end position="78"/>
    </location>
</feature>
<name>A0A978UJA7_ZIZJJ</name>
<dbReference type="Gene3D" id="3.80.10.10">
    <property type="entry name" value="Ribonuclease Inhibitor"/>
    <property type="match status" value="3"/>
</dbReference>
<dbReference type="GO" id="GO:0006952">
    <property type="term" value="P:defense response"/>
    <property type="evidence" value="ECO:0007669"/>
    <property type="project" value="UniProtKB-KW"/>
</dbReference>
<dbReference type="PANTHER" id="PTHR47186:SF13">
    <property type="entry name" value="DISEASE RESISTANCE PROTEIN RGA3"/>
    <property type="match status" value="1"/>
</dbReference>
<evidence type="ECO:0000256" key="4">
    <source>
        <dbReference type="SAM" id="Coils"/>
    </source>
</evidence>
<dbReference type="AlphaFoldDB" id="A0A978UJA7"/>
<sequence>MAEAFVKAMLDNLNSLIQKEFGLLWGFDKEMEKLSSTLSTISAVLEDAEEKQFRDRPIKNWLRKLRDASYELDDILDECATEASRMEYEGQRSRSTQKDESMDGGSPVKSSSRRVRHMLCTYSARPFDNISNAQSTLRTFMTAHQLGVSNEKWPKFSYDLNDFPSLRAFSIEKCQFSPSISSILSYHKHLRYLNLSGTDIRILPTAICSLPNLQTLDLAHCHKLQKLPKHISRLTSLRHLDIYHCCSLSHTPPNIGRLTCLKTLSTFIVDEKRGHHLDELQGLNLGGDLQIQDLQKVRTSMDAKRTNLISKKDLDSLSLCWGENDPQSPQKAEHVLEALEPPPNLSYLLIHSYEGFCFPRWFDIGILENIVNLTLARCKNISLLPPSLRKLPSLKSLEISGMISVRYLDHESYDGTSMRSFMSLRSLTMKALPNLEKSSREEGREMFPCLTSLNIEKCPKLTLPSLPSIKNLYIGECNEVLLKSIPNFSALTWLSLSDNDQMTSFPDGMLQNLNSLKSLKISRFTKLQELCFDILISLGSLESLLIMSCYELRCFQMGVLRGSISLKTIRIINCIKFKSYYTSSIVFTELQSLRLFGGLSELKSDPNGFKNLPSLRSLYLSGCNFAWNWKDYPCSKIAA</sequence>
<dbReference type="CDD" id="cd14798">
    <property type="entry name" value="RX-CC_like"/>
    <property type="match status" value="1"/>
</dbReference>
<evidence type="ECO:0000313" key="8">
    <source>
        <dbReference type="EMBL" id="KAH7514888.1"/>
    </source>
</evidence>
<evidence type="ECO:0008006" key="10">
    <source>
        <dbReference type="Google" id="ProtNLM"/>
    </source>
</evidence>
<dbReference type="Pfam" id="PF25019">
    <property type="entry name" value="LRR_R13L1-DRL21"/>
    <property type="match status" value="2"/>
</dbReference>
<dbReference type="InterPro" id="IPR056789">
    <property type="entry name" value="LRR_R13L1-DRL21"/>
</dbReference>
<dbReference type="EMBL" id="JAEACU010000011">
    <property type="protein sequence ID" value="KAH7514888.1"/>
    <property type="molecule type" value="Genomic_DNA"/>
</dbReference>
<dbReference type="PANTHER" id="PTHR47186">
    <property type="entry name" value="LEUCINE-RICH REPEAT-CONTAINING PROTEIN 57"/>
    <property type="match status" value="1"/>
</dbReference>
<reference evidence="8" key="1">
    <citation type="journal article" date="2021" name="Front. Plant Sci.">
        <title>Chromosome-Scale Genome Assembly for Chinese Sour Jujube and Insights Into Its Genome Evolution and Domestication Signature.</title>
        <authorList>
            <person name="Shen L.-Y."/>
            <person name="Luo H."/>
            <person name="Wang X.-L."/>
            <person name="Wang X.-M."/>
            <person name="Qiu X.-J."/>
            <person name="Liu H."/>
            <person name="Zhou S.-S."/>
            <person name="Jia K.-H."/>
            <person name="Nie S."/>
            <person name="Bao Y.-T."/>
            <person name="Zhang R.-G."/>
            <person name="Yun Q.-Z."/>
            <person name="Chai Y.-H."/>
            <person name="Lu J.-Y."/>
            <person name="Li Y."/>
            <person name="Zhao S.-W."/>
            <person name="Mao J.-F."/>
            <person name="Jia S.-G."/>
            <person name="Mao Y.-M."/>
        </authorList>
    </citation>
    <scope>NUCLEOTIDE SEQUENCE</scope>
    <source>
        <strain evidence="8">AT0</strain>
        <tissue evidence="8">Leaf</tissue>
    </source>
</reference>
<dbReference type="Pfam" id="PF18052">
    <property type="entry name" value="Rx_N"/>
    <property type="match status" value="1"/>
</dbReference>
<dbReference type="Proteomes" id="UP000813462">
    <property type="component" value="Unassembled WGS sequence"/>
</dbReference>
<feature type="domain" description="R13L1/DRL21-like LRR repeat region" evidence="7">
    <location>
        <begin position="277"/>
        <end position="402"/>
    </location>
</feature>
<comment type="caution">
    <text evidence="8">The sequence shown here is derived from an EMBL/GenBank/DDBJ whole genome shotgun (WGS) entry which is preliminary data.</text>
</comment>
<keyword evidence="3" id="KW-0611">Plant defense</keyword>
<dbReference type="SUPFAM" id="SSF52058">
    <property type="entry name" value="L domain-like"/>
    <property type="match status" value="2"/>
</dbReference>
<evidence type="ECO:0000256" key="3">
    <source>
        <dbReference type="ARBA" id="ARBA00022821"/>
    </source>
</evidence>